<sequence length="84" mass="9341">MSTPDRKTAEVRHLLESGAHPVVPAELAYRAAELGLRMLHRRRIVRRLLWLLLTAAVIVFVVWAATVQPWVAPPSTVTPPVDGL</sequence>
<dbReference type="EMBL" id="BMUU01000004">
    <property type="protein sequence ID" value="GGY33410.1"/>
    <property type="molecule type" value="Genomic_DNA"/>
</dbReference>
<dbReference type="Proteomes" id="UP000600946">
    <property type="component" value="Unassembled WGS sequence"/>
</dbReference>
<keyword evidence="3" id="KW-1185">Reference proteome</keyword>
<evidence type="ECO:0000313" key="2">
    <source>
        <dbReference type="EMBL" id="GGY33410.1"/>
    </source>
</evidence>
<proteinExistence type="predicted"/>
<keyword evidence="1" id="KW-0472">Membrane</keyword>
<feature type="transmembrane region" description="Helical" evidence="1">
    <location>
        <begin position="48"/>
        <end position="71"/>
    </location>
</feature>
<gene>
    <name evidence="2" type="ORF">GCM10010326_29350</name>
</gene>
<name>A0ABQ3A2L8_9ACTN</name>
<accession>A0ABQ3A2L8</accession>
<dbReference type="RefSeq" id="WP_190027244.1">
    <property type="nucleotide sequence ID" value="NZ_BMUU01000004.1"/>
</dbReference>
<keyword evidence="1" id="KW-0812">Transmembrane</keyword>
<reference evidence="3" key="1">
    <citation type="journal article" date="2019" name="Int. J. Syst. Evol. Microbiol.">
        <title>The Global Catalogue of Microorganisms (GCM) 10K type strain sequencing project: providing services to taxonomists for standard genome sequencing and annotation.</title>
        <authorList>
            <consortium name="The Broad Institute Genomics Platform"/>
            <consortium name="The Broad Institute Genome Sequencing Center for Infectious Disease"/>
            <person name="Wu L."/>
            <person name="Ma J."/>
        </authorList>
    </citation>
    <scope>NUCLEOTIDE SEQUENCE [LARGE SCALE GENOMIC DNA]</scope>
    <source>
        <strain evidence="3">JCM 4594</strain>
    </source>
</reference>
<protein>
    <submittedName>
        <fullName evidence="2">Uncharacterized protein</fullName>
    </submittedName>
</protein>
<keyword evidence="1" id="KW-1133">Transmembrane helix</keyword>
<evidence type="ECO:0000256" key="1">
    <source>
        <dbReference type="SAM" id="Phobius"/>
    </source>
</evidence>
<dbReference type="GeneID" id="96290904"/>
<organism evidence="2 3">
    <name type="scientific">Streptomyces xanthochromogenes</name>
    <dbReference type="NCBI Taxonomy" id="67384"/>
    <lineage>
        <taxon>Bacteria</taxon>
        <taxon>Bacillati</taxon>
        <taxon>Actinomycetota</taxon>
        <taxon>Actinomycetes</taxon>
        <taxon>Kitasatosporales</taxon>
        <taxon>Streptomycetaceae</taxon>
        <taxon>Streptomyces</taxon>
    </lineage>
</organism>
<comment type="caution">
    <text evidence="2">The sequence shown here is derived from an EMBL/GenBank/DDBJ whole genome shotgun (WGS) entry which is preliminary data.</text>
</comment>
<evidence type="ECO:0000313" key="3">
    <source>
        <dbReference type="Proteomes" id="UP000600946"/>
    </source>
</evidence>